<dbReference type="STRING" id="368408.Tpen_1258"/>
<dbReference type="PIRSF" id="PIRSF015626">
    <property type="entry name" value="FdhD"/>
    <property type="match status" value="1"/>
</dbReference>
<dbReference type="EMBL" id="CP000505">
    <property type="protein sequence ID" value="ABL78656.1"/>
    <property type="molecule type" value="Genomic_DNA"/>
</dbReference>
<evidence type="ECO:0000256" key="2">
    <source>
        <dbReference type="ARBA" id="ARBA00023150"/>
    </source>
</evidence>
<keyword evidence="4" id="KW-1185">Reference proteome</keyword>
<proteinExistence type="predicted"/>
<dbReference type="eggNOG" id="arCOG04358">
    <property type="taxonomic scope" value="Archaea"/>
</dbReference>
<dbReference type="Proteomes" id="UP000000641">
    <property type="component" value="Chromosome"/>
</dbReference>
<keyword evidence="1" id="KW-0963">Cytoplasm</keyword>
<dbReference type="Gene3D" id="3.40.140.10">
    <property type="entry name" value="Cytidine Deaminase, domain 2"/>
    <property type="match status" value="1"/>
</dbReference>
<evidence type="ECO:0000256" key="1">
    <source>
        <dbReference type="ARBA" id="ARBA00022490"/>
    </source>
</evidence>
<dbReference type="InterPro" id="IPR003786">
    <property type="entry name" value="FdhD"/>
</dbReference>
<reference evidence="4" key="1">
    <citation type="journal article" date="2008" name="J. Bacteriol.">
        <title>Genome sequence of Thermofilum pendens reveals an exceptional loss of biosynthetic pathways without genome reduction.</title>
        <authorList>
            <person name="Anderson I."/>
            <person name="Rodriguez J."/>
            <person name="Susanti D."/>
            <person name="Porat I."/>
            <person name="Reich C."/>
            <person name="Ulrich L.E."/>
            <person name="Elkins J.G."/>
            <person name="Mavromatis K."/>
            <person name="Lykidis A."/>
            <person name="Kim E."/>
            <person name="Thompson L.S."/>
            <person name="Nolan M."/>
            <person name="Land M."/>
            <person name="Copeland A."/>
            <person name="Lapidus A."/>
            <person name="Lucas S."/>
            <person name="Detter C."/>
            <person name="Zhulin I.B."/>
            <person name="Olsen G.J."/>
            <person name="Whitman W."/>
            <person name="Mukhopadhyay B."/>
            <person name="Bristow J."/>
            <person name="Kyrpides N."/>
        </authorList>
    </citation>
    <scope>NUCLEOTIDE SEQUENCE [LARGE SCALE GENOMIC DNA]</scope>
    <source>
        <strain evidence="4">DSM 2475 / Hrk 5</strain>
    </source>
</reference>
<dbReference type="SUPFAM" id="SSF53927">
    <property type="entry name" value="Cytidine deaminase-like"/>
    <property type="match status" value="1"/>
</dbReference>
<organism evidence="3 4">
    <name type="scientific">Thermofilum pendens (strain DSM 2475 / Hrk 5)</name>
    <dbReference type="NCBI Taxonomy" id="368408"/>
    <lineage>
        <taxon>Archaea</taxon>
        <taxon>Thermoproteota</taxon>
        <taxon>Thermoprotei</taxon>
        <taxon>Thermofilales</taxon>
        <taxon>Thermofilaceae</taxon>
        <taxon>Thermofilum</taxon>
    </lineage>
</organism>
<name>A1RZM6_THEPD</name>
<dbReference type="Gene3D" id="3.10.20.10">
    <property type="match status" value="1"/>
</dbReference>
<evidence type="ECO:0000313" key="4">
    <source>
        <dbReference type="Proteomes" id="UP000000641"/>
    </source>
</evidence>
<evidence type="ECO:0000313" key="3">
    <source>
        <dbReference type="EMBL" id="ABL78656.1"/>
    </source>
</evidence>
<sequence>MDREAYCLRNGRLERCVDRVVVERAYAVYVNGSRLVSLSCSPGMEEELALGFLAGLGFSPSRGYSVSVEGGRVEVRGELERAPWRRGWGKFPAEVVVRAVERLAELGEGFRATGALHGALCFTPGGEVVGFVEDVSRHCAVDKCLGLAVKRGLDLGSLGFAVTCRLTGSVVEKFVSASVPLVASKAAVTLQGVLAAERGGVTLVGFARGGRFNVYTYPKRIALS</sequence>
<dbReference type="EnsemblBacteria" id="ABL78656">
    <property type="protein sequence ID" value="ABL78656"/>
    <property type="gene ID" value="Tpen_1258"/>
</dbReference>
<protein>
    <submittedName>
        <fullName evidence="3">Formate dehydrogenase family accessory protein FdhD</fullName>
    </submittedName>
</protein>
<dbReference type="AlphaFoldDB" id="A1RZM6"/>
<dbReference type="PANTHER" id="PTHR30592">
    <property type="entry name" value="FORMATE DEHYDROGENASE"/>
    <property type="match status" value="1"/>
</dbReference>
<dbReference type="HOGENOM" id="CLU_056887_4_2_2"/>
<gene>
    <name evidence="3" type="ordered locus">Tpen_1258</name>
</gene>
<accession>A1RZM6</accession>
<dbReference type="GO" id="GO:0016783">
    <property type="term" value="F:sulfurtransferase activity"/>
    <property type="evidence" value="ECO:0007669"/>
    <property type="project" value="InterPro"/>
</dbReference>
<keyword evidence="2" id="KW-0501">Molybdenum cofactor biosynthesis</keyword>
<dbReference type="InterPro" id="IPR016193">
    <property type="entry name" value="Cytidine_deaminase-like"/>
</dbReference>
<dbReference type="KEGG" id="tpe:Tpen_1258"/>
<dbReference type="Pfam" id="PF02634">
    <property type="entry name" value="FdhD-NarQ"/>
    <property type="match status" value="1"/>
</dbReference>
<dbReference type="GO" id="GO:0006777">
    <property type="term" value="P:Mo-molybdopterin cofactor biosynthetic process"/>
    <property type="evidence" value="ECO:0007669"/>
    <property type="project" value="UniProtKB-KW"/>
</dbReference>
<dbReference type="PANTHER" id="PTHR30592:SF1">
    <property type="entry name" value="SULFUR CARRIER PROTEIN FDHD"/>
    <property type="match status" value="1"/>
</dbReference>